<dbReference type="EMBL" id="BNCP01000010">
    <property type="protein sequence ID" value="GIL77052.1"/>
    <property type="molecule type" value="Genomic_DNA"/>
</dbReference>
<dbReference type="GO" id="GO:0009507">
    <property type="term" value="C:chloroplast"/>
    <property type="evidence" value="ECO:0007669"/>
    <property type="project" value="GOC"/>
</dbReference>
<dbReference type="GO" id="GO:1901259">
    <property type="term" value="P:chloroplast rRNA processing"/>
    <property type="evidence" value="ECO:0007669"/>
    <property type="project" value="TreeGrafter"/>
</dbReference>
<dbReference type="GO" id="GO:0035770">
    <property type="term" value="C:ribonucleoprotein granule"/>
    <property type="evidence" value="ECO:0007669"/>
    <property type="project" value="TreeGrafter"/>
</dbReference>
<proteinExistence type="predicted"/>
<feature type="compositionally biased region" description="Polar residues" evidence="1">
    <location>
        <begin position="803"/>
        <end position="819"/>
    </location>
</feature>
<dbReference type="GO" id="GO:0000963">
    <property type="term" value="P:mitochondrial RNA processing"/>
    <property type="evidence" value="ECO:0007669"/>
    <property type="project" value="TreeGrafter"/>
</dbReference>
<evidence type="ECO:0000313" key="3">
    <source>
        <dbReference type="EMBL" id="GIL97642.1"/>
    </source>
</evidence>
<feature type="compositionally biased region" description="Basic and acidic residues" evidence="1">
    <location>
        <begin position="846"/>
        <end position="860"/>
    </location>
</feature>
<feature type="compositionally biased region" description="Basic residues" evidence="1">
    <location>
        <begin position="1092"/>
        <end position="1102"/>
    </location>
</feature>
<protein>
    <recommendedName>
        <fullName evidence="6">Tbc2 translation factor, chloroplastic</fullName>
    </recommendedName>
</protein>
<feature type="region of interest" description="Disordered" evidence="1">
    <location>
        <begin position="794"/>
        <end position="874"/>
    </location>
</feature>
<evidence type="ECO:0000313" key="4">
    <source>
        <dbReference type="Proteomes" id="UP000722791"/>
    </source>
</evidence>
<dbReference type="GO" id="GO:0044528">
    <property type="term" value="P:regulation of mitochondrial mRNA stability"/>
    <property type="evidence" value="ECO:0007669"/>
    <property type="project" value="TreeGrafter"/>
</dbReference>
<dbReference type="GO" id="GO:0003723">
    <property type="term" value="F:RNA binding"/>
    <property type="evidence" value="ECO:0007669"/>
    <property type="project" value="TreeGrafter"/>
</dbReference>
<name>A0A8J4D8D1_9CHLO</name>
<dbReference type="Proteomes" id="UP000747110">
    <property type="component" value="Unassembled WGS sequence"/>
</dbReference>
<dbReference type="Proteomes" id="UP000722791">
    <property type="component" value="Unassembled WGS sequence"/>
</dbReference>
<feature type="compositionally biased region" description="Low complexity" evidence="1">
    <location>
        <begin position="1195"/>
        <end position="1204"/>
    </location>
</feature>
<gene>
    <name evidence="2" type="ORF">Vretifemale_6615</name>
    <name evidence="3" type="ORF">Vretimale_3231</name>
</gene>
<accession>A0A8J4D8D1</accession>
<sequence>MDVASTSGRICLTLSEAIYYQRISSFFSRSDVFKATKAINYEQRSPTTASASRCRGRAWRHHRHSNRWTSLTPPAAVSAGFRQDCAQHHYERPVVTTPADIATSRRTAQSRGRRRGLSASSAAALDSYSPTNAAATGRDLSSIGFPVHPNAAAAAIDNTVTSHRLHHTLVADAVDAIDDDAGVEDGTGLQHFRPPMPIAAASPPLRLQPPQAPRLNPVAQAALNRQITDCTDWLALEALYRSLRSPSLVSGSSSASAAATAASSPLGGPQLVAMARHLARLPRHCSFAKFEDERLQLFASELAAATIPYLGEMAQGEYCALLWAYGKIGCHPGLDFLSAILPLLQPLLPAAGPTGLSQALWGLARMGHVPPEPFLCDFYDAAARALRTPFANPQHVSNLLWAMVMLRLQAPPELISEALAVLDRKLLAATPQALAITAWAVVQVGERSPPEAWWHRIQQAALQLKGKLQPQDISHLVWATARSGYPGPQPWLHAMCSEAHGCMKGFRSQELCNLLWGFVVVGFKPPEPWLTATISAAQNLLPSFKGFELAVLLWCLASLQAKPLLPRTFARALFFHSAPKLRFFSAQDCANVIWSLARLQLRPPEPWMAAFVEESFTQLPRFTPQHLANTIWGFARLSRCPPEPWMDRFFLESRPLLLSFKTAELAMLAMALGIARLDPPRQWLNQMLVASYSKLEHCRAQELANLVWGFWRLFFKPPQRWLDAVATAASRLTEQGAMSATDLITLGRAFSAFGAELPANVRQALKAAEEAQLLLQMPQQGVEAKRQQLVLGVQQQTGRPQTAGLQPPSSEQGHQQQQPKAMRQRKPPKPNRQEHPDLSFQQRQPQQERRQLEKQLHDPTLDGTQHSGEEAGMQPGVRCVASAAVRGQGLRQQSGREQASERVDNVPGQTSGEQRTNHVIPSAVASSCKPARLLELPSADMARSTGSSGVMEVVVSEHDPVASTTAIAIAASAVAAPEPLATGEAVLSATAAGSEGAGRVITVQGSRAEAGSAETRPRAASGAVRGAIEPVRKEAEAGKQAAAVDQTSAVTKTEVVGMATQSQPVLGSHFRDVLNFATANVHSEAEGVERRREKRRRDRQVKRRLAVRSDGMPAAITDSDAANAGVSDAVTVSSANGDKAAMDSSQLPPTLAESVSPSASLSAPLSLTSPSELPEIPAAQAALPSGNGRVSDMESSASGAASPLPSLSATAAANDFVASGTDSVTCYGTLRVANGSSAVDEARAALEPVEQSIDSLQLVSVSDLGFAELEGHAASPKAASEAADVMPLQTTARATRAAARRRARERALQQQTGAALLPVLE</sequence>
<feature type="region of interest" description="Disordered" evidence="1">
    <location>
        <begin position="887"/>
        <end position="914"/>
    </location>
</feature>
<feature type="compositionally biased region" description="Low complexity" evidence="1">
    <location>
        <begin position="1151"/>
        <end position="1177"/>
    </location>
</feature>
<dbReference type="PANTHER" id="PTHR21228">
    <property type="entry name" value="FAST LEU-RICH DOMAIN-CONTAINING"/>
    <property type="match status" value="1"/>
</dbReference>
<dbReference type="GO" id="GO:0005759">
    <property type="term" value="C:mitochondrial matrix"/>
    <property type="evidence" value="ECO:0007669"/>
    <property type="project" value="TreeGrafter"/>
</dbReference>
<dbReference type="OrthoDB" id="546204at2759"/>
<evidence type="ECO:0000313" key="2">
    <source>
        <dbReference type="EMBL" id="GIL77052.1"/>
    </source>
</evidence>
<evidence type="ECO:0000313" key="5">
    <source>
        <dbReference type="Proteomes" id="UP000747110"/>
    </source>
</evidence>
<organism evidence="3 4">
    <name type="scientific">Volvox reticuliferus</name>
    <dbReference type="NCBI Taxonomy" id="1737510"/>
    <lineage>
        <taxon>Eukaryota</taxon>
        <taxon>Viridiplantae</taxon>
        <taxon>Chlorophyta</taxon>
        <taxon>core chlorophytes</taxon>
        <taxon>Chlorophyceae</taxon>
        <taxon>CS clade</taxon>
        <taxon>Chlamydomonadales</taxon>
        <taxon>Volvocaceae</taxon>
        <taxon>Volvox</taxon>
    </lineage>
</organism>
<evidence type="ECO:0000256" key="1">
    <source>
        <dbReference type="SAM" id="MobiDB-lite"/>
    </source>
</evidence>
<feature type="region of interest" description="Disordered" evidence="1">
    <location>
        <begin position="1082"/>
        <end position="1102"/>
    </location>
</feature>
<keyword evidence="5" id="KW-1185">Reference proteome</keyword>
<reference evidence="3" key="1">
    <citation type="journal article" date="2021" name="Proc. Natl. Acad. Sci. U.S.A.">
        <title>Three genomes in the algal genus Volvox reveal the fate of a haploid sex-determining region after a transition to homothallism.</title>
        <authorList>
            <person name="Yamamoto K."/>
            <person name="Hamaji T."/>
            <person name="Kawai-Toyooka H."/>
            <person name="Matsuzaki R."/>
            <person name="Takahashi F."/>
            <person name="Nishimura Y."/>
            <person name="Kawachi M."/>
            <person name="Noguchi H."/>
            <person name="Minakuchi Y."/>
            <person name="Umen J.G."/>
            <person name="Toyoda A."/>
            <person name="Nozaki H."/>
        </authorList>
    </citation>
    <scope>NUCLEOTIDE SEQUENCE</scope>
    <source>
        <strain evidence="3">NIES-3785</strain>
        <strain evidence="2">NIES-3786</strain>
    </source>
</reference>
<dbReference type="InterPro" id="IPR050870">
    <property type="entry name" value="FAST_kinase"/>
</dbReference>
<evidence type="ECO:0008006" key="6">
    <source>
        <dbReference type="Google" id="ProtNLM"/>
    </source>
</evidence>
<comment type="caution">
    <text evidence="3">The sequence shown here is derived from an EMBL/GenBank/DDBJ whole genome shotgun (WGS) entry which is preliminary data.</text>
</comment>
<dbReference type="PANTHER" id="PTHR21228:SF40">
    <property type="entry name" value="LD45607P"/>
    <property type="match status" value="1"/>
</dbReference>
<dbReference type="EMBL" id="BNCQ01000004">
    <property type="protein sequence ID" value="GIL97642.1"/>
    <property type="molecule type" value="Genomic_DNA"/>
</dbReference>
<feature type="region of interest" description="Disordered" evidence="1">
    <location>
        <begin position="1137"/>
        <end position="1204"/>
    </location>
</feature>
<feature type="region of interest" description="Disordered" evidence="1">
    <location>
        <begin position="99"/>
        <end position="124"/>
    </location>
</feature>